<feature type="active site" description="Charge relay system" evidence="6">
    <location>
        <position position="395"/>
    </location>
</feature>
<evidence type="ECO:0000256" key="1">
    <source>
        <dbReference type="ARBA" id="ARBA00011073"/>
    </source>
</evidence>
<dbReference type="PANTHER" id="PTHR43806">
    <property type="entry name" value="PEPTIDASE S8"/>
    <property type="match status" value="1"/>
</dbReference>
<dbReference type="GO" id="GO:0006508">
    <property type="term" value="P:proteolysis"/>
    <property type="evidence" value="ECO:0007669"/>
    <property type="project" value="UniProtKB-KW"/>
</dbReference>
<feature type="active site" description="Charge relay system" evidence="6">
    <location>
        <position position="219"/>
    </location>
</feature>
<protein>
    <submittedName>
        <fullName evidence="10">S8 family serine peptidase</fullName>
    </submittedName>
</protein>
<dbReference type="InterPro" id="IPR026444">
    <property type="entry name" value="Secre_tail"/>
</dbReference>
<feature type="domain" description="Secretion system C-terminal sorting" evidence="9">
    <location>
        <begin position="465"/>
        <end position="535"/>
    </location>
</feature>
<reference evidence="10 11" key="1">
    <citation type="journal article" date="2018" name="J. Microbiol.">
        <title>Aestuariibaculum marinum sp. nov., a marine bacterium isolated from seawater in South Korea.</title>
        <authorList>
            <person name="Choi J."/>
            <person name="Lee D."/>
            <person name="Jang J.H."/>
            <person name="Cha S."/>
            <person name="Seo T."/>
        </authorList>
    </citation>
    <scope>NUCLEOTIDE SEQUENCE [LARGE SCALE GENOMIC DNA]</scope>
    <source>
        <strain evidence="10 11">IP7</strain>
    </source>
</reference>
<accession>A0A8J6PS43</accession>
<dbReference type="NCBIfam" id="TIGR04183">
    <property type="entry name" value="Por_Secre_tail"/>
    <property type="match status" value="1"/>
</dbReference>
<evidence type="ECO:0000256" key="6">
    <source>
        <dbReference type="PROSITE-ProRule" id="PRU01240"/>
    </source>
</evidence>
<keyword evidence="3 7" id="KW-0732">Signal</keyword>
<keyword evidence="5 6" id="KW-0720">Serine protease</keyword>
<dbReference type="PIRSF" id="PIRSF037903">
    <property type="entry name" value="Subtilisin_rel_GFO_2223"/>
    <property type="match status" value="1"/>
</dbReference>
<evidence type="ECO:0000259" key="9">
    <source>
        <dbReference type="Pfam" id="PF18962"/>
    </source>
</evidence>
<comment type="caution">
    <text evidence="10">The sequence shown here is derived from an EMBL/GenBank/DDBJ whole genome shotgun (WGS) entry which is preliminary data.</text>
</comment>
<feature type="signal peptide" evidence="7">
    <location>
        <begin position="1"/>
        <end position="19"/>
    </location>
</feature>
<dbReference type="InterPro" id="IPR015500">
    <property type="entry name" value="Peptidase_S8_subtilisin-rel"/>
</dbReference>
<dbReference type="InterPro" id="IPR036852">
    <property type="entry name" value="Peptidase_S8/S53_dom_sf"/>
</dbReference>
<dbReference type="InterPro" id="IPR017317">
    <property type="entry name" value="Pept_S8_subtilisin_bacteroid-2"/>
</dbReference>
<dbReference type="GO" id="GO:0004252">
    <property type="term" value="F:serine-type endopeptidase activity"/>
    <property type="evidence" value="ECO:0007669"/>
    <property type="project" value="UniProtKB-UniRule"/>
</dbReference>
<evidence type="ECO:0000313" key="10">
    <source>
        <dbReference type="EMBL" id="MBD0823057.1"/>
    </source>
</evidence>
<evidence type="ECO:0000313" key="11">
    <source>
        <dbReference type="Proteomes" id="UP000621516"/>
    </source>
</evidence>
<dbReference type="EMBL" id="JACVXD010000001">
    <property type="protein sequence ID" value="MBD0823057.1"/>
    <property type="molecule type" value="Genomic_DNA"/>
</dbReference>
<dbReference type="PROSITE" id="PS51892">
    <property type="entry name" value="SUBTILASE"/>
    <property type="match status" value="1"/>
</dbReference>
<evidence type="ECO:0000259" key="8">
    <source>
        <dbReference type="Pfam" id="PF00082"/>
    </source>
</evidence>
<dbReference type="InterPro" id="IPR000209">
    <property type="entry name" value="Peptidase_S8/S53_dom"/>
</dbReference>
<feature type="active site" description="Charge relay system" evidence="6">
    <location>
        <position position="177"/>
    </location>
</feature>
<sequence>MKNYLLFLLFLGYSSTLFAQQDAWVYLTDKVNVQASLDNPISILTQKAIDRKNRHGVAIDERDVPVNEAYISQLKSATGITVLAKSKWFNAVHVRGSQTDIQNLIDPIAYPFVESIDFADKSLNTSKLAKQKTTNKLESVSTAFVYGNSSNQVEMIKANNLHLADYTGSGMTVAVMDAGFPGVSTIGGFQRLRDANGILDTYDFVERDVDVYTNTSSNHGTLVLSTMAGYVENQFVGTAPDASYYLFITEDGPNENPVEESYWVEAAERADSLGVDVINTSLGYGAFYDNLNYNYSAAEYDGQTIYITKGATIAYEKGMLLVNSAGNEGSSGVNAPADAPGVFTVGAVDGSGTIADFSSVGSPVQPTQKPDVVAQGQGSAVITENNALASASGTSFSSPILAGGLTCLWQALPDKTNAEIMQLVRESAFQYNTPDYQYGYGIPDLYETLNKVLSTHEDDVNQIKVFPNPVYNKLFVQLPLNNQVCAVSVYNVLGKLVLETSVSSDRNQIDMSSISKGVYIMKITETERNITLKIIKQ</sequence>
<organism evidence="10 11">
    <name type="scientific">Aestuariibaculum marinum</name>
    <dbReference type="NCBI Taxonomy" id="2683592"/>
    <lineage>
        <taxon>Bacteria</taxon>
        <taxon>Pseudomonadati</taxon>
        <taxon>Bacteroidota</taxon>
        <taxon>Flavobacteriia</taxon>
        <taxon>Flavobacteriales</taxon>
        <taxon>Flavobacteriaceae</taxon>
    </lineage>
</organism>
<evidence type="ECO:0000256" key="5">
    <source>
        <dbReference type="ARBA" id="ARBA00022825"/>
    </source>
</evidence>
<evidence type="ECO:0000256" key="7">
    <source>
        <dbReference type="SAM" id="SignalP"/>
    </source>
</evidence>
<dbReference type="CDD" id="cd07493">
    <property type="entry name" value="Peptidases_S8_9"/>
    <property type="match status" value="1"/>
</dbReference>
<dbReference type="SUPFAM" id="SSF52743">
    <property type="entry name" value="Subtilisin-like"/>
    <property type="match status" value="1"/>
</dbReference>
<feature type="chain" id="PRO_5035264694" evidence="7">
    <location>
        <begin position="20"/>
        <end position="537"/>
    </location>
</feature>
<gene>
    <name evidence="10" type="ORF">ICJ85_03400</name>
</gene>
<dbReference type="PANTHER" id="PTHR43806:SF67">
    <property type="entry name" value="EGF-LIKE DOMAIN-CONTAINING PROTEIN"/>
    <property type="match status" value="1"/>
</dbReference>
<keyword evidence="11" id="KW-1185">Reference proteome</keyword>
<dbReference type="Pfam" id="PF00082">
    <property type="entry name" value="Peptidase_S8"/>
    <property type="match status" value="1"/>
</dbReference>
<dbReference type="AlphaFoldDB" id="A0A8J6PS43"/>
<dbReference type="Proteomes" id="UP000621516">
    <property type="component" value="Unassembled WGS sequence"/>
</dbReference>
<proteinExistence type="inferred from homology"/>
<keyword evidence="4 6" id="KW-0378">Hydrolase</keyword>
<dbReference type="InterPro" id="IPR050131">
    <property type="entry name" value="Peptidase_S8_subtilisin-like"/>
</dbReference>
<dbReference type="Pfam" id="PF18962">
    <property type="entry name" value="Por_Secre_tail"/>
    <property type="match status" value="1"/>
</dbReference>
<feature type="domain" description="Peptidase S8/S53" evidence="8">
    <location>
        <begin position="168"/>
        <end position="441"/>
    </location>
</feature>
<dbReference type="Gene3D" id="3.40.50.200">
    <property type="entry name" value="Peptidase S8/S53 domain"/>
    <property type="match status" value="1"/>
</dbReference>
<dbReference type="PRINTS" id="PR00723">
    <property type="entry name" value="SUBTILISIN"/>
</dbReference>
<comment type="similarity">
    <text evidence="1 6">Belongs to the peptidase S8 family.</text>
</comment>
<name>A0A8J6PS43_9FLAO</name>
<dbReference type="RefSeq" id="WP_188222356.1">
    <property type="nucleotide sequence ID" value="NZ_JACVXD010000001.1"/>
</dbReference>
<evidence type="ECO:0000256" key="3">
    <source>
        <dbReference type="ARBA" id="ARBA00022729"/>
    </source>
</evidence>
<evidence type="ECO:0000256" key="4">
    <source>
        <dbReference type="ARBA" id="ARBA00022801"/>
    </source>
</evidence>
<keyword evidence="2 6" id="KW-0645">Protease</keyword>
<evidence type="ECO:0000256" key="2">
    <source>
        <dbReference type="ARBA" id="ARBA00022670"/>
    </source>
</evidence>